<feature type="region of interest" description="Disordered" evidence="1">
    <location>
        <begin position="123"/>
        <end position="165"/>
    </location>
</feature>
<name>A0AAJ0MJT3_9PEZI</name>
<evidence type="ECO:0000313" key="3">
    <source>
        <dbReference type="Proteomes" id="UP001275084"/>
    </source>
</evidence>
<proteinExistence type="predicted"/>
<comment type="caution">
    <text evidence="2">The sequence shown here is derived from an EMBL/GenBank/DDBJ whole genome shotgun (WGS) entry which is preliminary data.</text>
</comment>
<gene>
    <name evidence="2" type="ORF">B0T25DRAFT_526271</name>
</gene>
<feature type="compositionally biased region" description="Basic residues" evidence="1">
    <location>
        <begin position="133"/>
        <end position="149"/>
    </location>
</feature>
<sequence>MSETALYTVRGIERGHGLEGYALQRPFRPSCMVVVLVLVLGRAQAGHASGCTPRGLSVPAHLDCLPCGWLDANLRSTRSQPSPAHLGGVECGERAPSPSSIVVVVVAAVAAVQTFRARAVYTAPAHSMDQQRQKTKTRNIQKSPRRHPAPQKVNKVPPASPSPARHEWLKHPLLSAECVLVGPCRRVTSRDGGHGARRGSLHAHVV</sequence>
<evidence type="ECO:0000256" key="1">
    <source>
        <dbReference type="SAM" id="MobiDB-lite"/>
    </source>
</evidence>
<dbReference type="EMBL" id="JAUIQD010000001">
    <property type="protein sequence ID" value="KAK3363091.1"/>
    <property type="molecule type" value="Genomic_DNA"/>
</dbReference>
<reference evidence="2" key="1">
    <citation type="journal article" date="2023" name="Mol. Phylogenet. Evol.">
        <title>Genome-scale phylogeny and comparative genomics of the fungal order Sordariales.</title>
        <authorList>
            <person name="Hensen N."/>
            <person name="Bonometti L."/>
            <person name="Westerberg I."/>
            <person name="Brannstrom I.O."/>
            <person name="Guillou S."/>
            <person name="Cros-Aarteil S."/>
            <person name="Calhoun S."/>
            <person name="Haridas S."/>
            <person name="Kuo A."/>
            <person name="Mondo S."/>
            <person name="Pangilinan J."/>
            <person name="Riley R."/>
            <person name="LaButti K."/>
            <person name="Andreopoulos B."/>
            <person name="Lipzen A."/>
            <person name="Chen C."/>
            <person name="Yan M."/>
            <person name="Daum C."/>
            <person name="Ng V."/>
            <person name="Clum A."/>
            <person name="Steindorff A."/>
            <person name="Ohm R.A."/>
            <person name="Martin F."/>
            <person name="Silar P."/>
            <person name="Natvig D.O."/>
            <person name="Lalanne C."/>
            <person name="Gautier V."/>
            <person name="Ament-Velasquez S.L."/>
            <person name="Kruys A."/>
            <person name="Hutchinson M.I."/>
            <person name="Powell A.J."/>
            <person name="Barry K."/>
            <person name="Miller A.N."/>
            <person name="Grigoriev I.V."/>
            <person name="Debuchy R."/>
            <person name="Gladieux P."/>
            <person name="Hiltunen Thoren M."/>
            <person name="Johannesson H."/>
        </authorList>
    </citation>
    <scope>NUCLEOTIDE SEQUENCE</scope>
    <source>
        <strain evidence="2">CBS 955.72</strain>
    </source>
</reference>
<keyword evidence="3" id="KW-1185">Reference proteome</keyword>
<protein>
    <submittedName>
        <fullName evidence="2">Uncharacterized protein</fullName>
    </submittedName>
</protein>
<organism evidence="2 3">
    <name type="scientific">Lasiosphaeria hispida</name>
    <dbReference type="NCBI Taxonomy" id="260671"/>
    <lineage>
        <taxon>Eukaryota</taxon>
        <taxon>Fungi</taxon>
        <taxon>Dikarya</taxon>
        <taxon>Ascomycota</taxon>
        <taxon>Pezizomycotina</taxon>
        <taxon>Sordariomycetes</taxon>
        <taxon>Sordariomycetidae</taxon>
        <taxon>Sordariales</taxon>
        <taxon>Lasiosphaeriaceae</taxon>
        <taxon>Lasiosphaeria</taxon>
    </lineage>
</organism>
<dbReference type="AlphaFoldDB" id="A0AAJ0MJT3"/>
<accession>A0AAJ0MJT3</accession>
<reference evidence="2" key="2">
    <citation type="submission" date="2023-06" db="EMBL/GenBank/DDBJ databases">
        <authorList>
            <consortium name="Lawrence Berkeley National Laboratory"/>
            <person name="Haridas S."/>
            <person name="Hensen N."/>
            <person name="Bonometti L."/>
            <person name="Westerberg I."/>
            <person name="Brannstrom I.O."/>
            <person name="Guillou S."/>
            <person name="Cros-Aarteil S."/>
            <person name="Calhoun S."/>
            <person name="Kuo A."/>
            <person name="Mondo S."/>
            <person name="Pangilinan J."/>
            <person name="Riley R."/>
            <person name="Labutti K."/>
            <person name="Andreopoulos B."/>
            <person name="Lipzen A."/>
            <person name="Chen C."/>
            <person name="Yanf M."/>
            <person name="Daum C."/>
            <person name="Ng V."/>
            <person name="Clum A."/>
            <person name="Steindorff A."/>
            <person name="Ohm R."/>
            <person name="Martin F."/>
            <person name="Silar P."/>
            <person name="Natvig D."/>
            <person name="Lalanne C."/>
            <person name="Gautier V."/>
            <person name="Ament-Velasquez S.L."/>
            <person name="Kruys A."/>
            <person name="Hutchinson M.I."/>
            <person name="Powell A.J."/>
            <person name="Barry K."/>
            <person name="Miller A.N."/>
            <person name="Grigoriev I.V."/>
            <person name="Debuchy R."/>
            <person name="Gladieux P."/>
            <person name="Thoren M.H."/>
            <person name="Johannesson H."/>
        </authorList>
    </citation>
    <scope>NUCLEOTIDE SEQUENCE</scope>
    <source>
        <strain evidence="2">CBS 955.72</strain>
    </source>
</reference>
<dbReference type="Proteomes" id="UP001275084">
    <property type="component" value="Unassembled WGS sequence"/>
</dbReference>
<evidence type="ECO:0000313" key="2">
    <source>
        <dbReference type="EMBL" id="KAK3363091.1"/>
    </source>
</evidence>